<dbReference type="SUPFAM" id="SSF52972">
    <property type="entry name" value="ITPase-like"/>
    <property type="match status" value="1"/>
</dbReference>
<comment type="caution">
    <text evidence="3">Lacks conserved residue(s) required for the propagation of feature annotation.</text>
</comment>
<dbReference type="GO" id="GO:0009117">
    <property type="term" value="P:nucleotide metabolic process"/>
    <property type="evidence" value="ECO:0007669"/>
    <property type="project" value="UniProtKB-KW"/>
</dbReference>
<protein>
    <recommendedName>
        <fullName evidence="3">dTTP/UTP pyrophosphatase</fullName>
        <shortName evidence="3">dTTPase/UTPase</shortName>
        <ecNumber evidence="3">3.6.1.9</ecNumber>
    </recommendedName>
    <alternativeName>
        <fullName evidence="3">Nucleoside triphosphate pyrophosphatase</fullName>
    </alternativeName>
    <alternativeName>
        <fullName evidence="3">Nucleotide pyrophosphatase</fullName>
        <shortName evidence="3">Nucleotide PPase</shortName>
    </alternativeName>
</protein>
<accession>A0A1G6BM91</accession>
<proteinExistence type="inferred from homology"/>
<dbReference type="PIRSF" id="PIRSF006305">
    <property type="entry name" value="Maf"/>
    <property type="match status" value="1"/>
</dbReference>
<dbReference type="AlphaFoldDB" id="A0A1G6BM91"/>
<keyword evidence="3" id="KW-0963">Cytoplasm</keyword>
<evidence type="ECO:0000313" key="4">
    <source>
        <dbReference type="EMBL" id="SDB21741.1"/>
    </source>
</evidence>
<dbReference type="RefSeq" id="WP_090173862.1">
    <property type="nucleotide sequence ID" value="NZ_FMXR01000011.1"/>
</dbReference>
<feature type="site" description="Important for substrate specificity" evidence="3">
    <location>
        <position position="152"/>
    </location>
</feature>
<comment type="function">
    <text evidence="3">Nucleoside triphosphate pyrophosphatase that hydrolyzes dTTP and UTP. May have a dual role in cell division arrest and in preventing the incorporation of modified nucleotides into cellular nucleic acids.</text>
</comment>
<feature type="site" description="Important for substrate specificity" evidence="3">
    <location>
        <position position="70"/>
    </location>
</feature>
<dbReference type="NCBIfam" id="TIGR00172">
    <property type="entry name" value="maf"/>
    <property type="match status" value="1"/>
</dbReference>
<dbReference type="HAMAP" id="MF_00528">
    <property type="entry name" value="Maf"/>
    <property type="match status" value="1"/>
</dbReference>
<gene>
    <name evidence="4" type="ORF">SAMN02910417_01631</name>
</gene>
<dbReference type="InterPro" id="IPR029001">
    <property type="entry name" value="ITPase-like_fam"/>
</dbReference>
<comment type="subcellular location">
    <subcellularLocation>
        <location evidence="3">Cytoplasm</location>
    </subcellularLocation>
</comment>
<dbReference type="Gene3D" id="3.90.950.10">
    <property type="match status" value="1"/>
</dbReference>
<comment type="catalytic activity">
    <reaction evidence="3">
        <text>UTP + H2O = UMP + diphosphate + H(+)</text>
        <dbReference type="Rhea" id="RHEA:29395"/>
        <dbReference type="ChEBI" id="CHEBI:15377"/>
        <dbReference type="ChEBI" id="CHEBI:15378"/>
        <dbReference type="ChEBI" id="CHEBI:33019"/>
        <dbReference type="ChEBI" id="CHEBI:46398"/>
        <dbReference type="ChEBI" id="CHEBI:57865"/>
        <dbReference type="EC" id="3.6.1.9"/>
    </reaction>
</comment>
<evidence type="ECO:0000256" key="1">
    <source>
        <dbReference type="ARBA" id="ARBA00001968"/>
    </source>
</evidence>
<dbReference type="GO" id="GO:0036221">
    <property type="term" value="F:UTP diphosphatase activity"/>
    <property type="evidence" value="ECO:0007669"/>
    <property type="project" value="RHEA"/>
</dbReference>
<dbReference type="STRING" id="1732.SAMN02910417_01631"/>
<dbReference type="PANTHER" id="PTHR43213:SF5">
    <property type="entry name" value="BIFUNCTIONAL DTTP_UTP PYROPHOSPHATASE_METHYLTRANSFERASE PROTEIN-RELATED"/>
    <property type="match status" value="1"/>
</dbReference>
<feature type="active site" description="Proton acceptor" evidence="3">
    <location>
        <position position="69"/>
    </location>
</feature>
<dbReference type="GO" id="GO:0036218">
    <property type="term" value="F:dTTP diphosphatase activity"/>
    <property type="evidence" value="ECO:0007669"/>
    <property type="project" value="RHEA"/>
</dbReference>
<sequence length="189" mass="21356">MRIILASGSPRRRELLGEIGVEFEVRKAVGEEKTSATSPKEMVKELAEQKAQEVRRTIQDEDALIIAADTVVAMDHQVLGKPKDEMQARKMMEMLSGRTHQVYTGVVCLYQEQRVCFAEKTEVSLYKMTKDEIEEYIKTSSPYDKAGGYGIQESFGMKYICGIQGDYYNVVGLPVARLYQELKTIGIDL</sequence>
<dbReference type="GO" id="GO:0005737">
    <property type="term" value="C:cytoplasm"/>
    <property type="evidence" value="ECO:0007669"/>
    <property type="project" value="UniProtKB-SubCell"/>
</dbReference>
<organism evidence="4 5">
    <name type="scientific">Eubacterium oxidoreducens</name>
    <dbReference type="NCBI Taxonomy" id="1732"/>
    <lineage>
        <taxon>Bacteria</taxon>
        <taxon>Bacillati</taxon>
        <taxon>Bacillota</taxon>
        <taxon>Clostridia</taxon>
        <taxon>Eubacteriales</taxon>
        <taxon>Eubacteriaceae</taxon>
        <taxon>Eubacterium</taxon>
    </lineage>
</organism>
<evidence type="ECO:0000256" key="3">
    <source>
        <dbReference type="HAMAP-Rule" id="MF_00528"/>
    </source>
</evidence>
<dbReference type="Pfam" id="PF02545">
    <property type="entry name" value="Maf"/>
    <property type="match status" value="1"/>
</dbReference>
<evidence type="ECO:0000313" key="5">
    <source>
        <dbReference type="Proteomes" id="UP000199228"/>
    </source>
</evidence>
<keyword evidence="2 3" id="KW-0378">Hydrolase</keyword>
<dbReference type="Proteomes" id="UP000199228">
    <property type="component" value="Unassembled WGS sequence"/>
</dbReference>
<dbReference type="CDD" id="cd00555">
    <property type="entry name" value="Maf"/>
    <property type="match status" value="1"/>
</dbReference>
<dbReference type="PANTHER" id="PTHR43213">
    <property type="entry name" value="BIFUNCTIONAL DTTP/UTP PYROPHOSPHATASE/METHYLTRANSFERASE PROTEIN-RELATED"/>
    <property type="match status" value="1"/>
</dbReference>
<comment type="similarity">
    <text evidence="3">Belongs to the Maf family. YhdE subfamily.</text>
</comment>
<feature type="site" description="Important for substrate specificity" evidence="3">
    <location>
        <position position="11"/>
    </location>
</feature>
<evidence type="ECO:0000256" key="2">
    <source>
        <dbReference type="ARBA" id="ARBA00022801"/>
    </source>
</evidence>
<name>A0A1G6BM91_EUBOX</name>
<dbReference type="EC" id="3.6.1.9" evidence="3"/>
<reference evidence="4 5" key="1">
    <citation type="submission" date="2016-10" db="EMBL/GenBank/DDBJ databases">
        <authorList>
            <person name="de Groot N.N."/>
        </authorList>
    </citation>
    <scope>NUCLEOTIDE SEQUENCE [LARGE SCALE GENOMIC DNA]</scope>
    <source>
        <strain evidence="4 5">DSM 3217</strain>
    </source>
</reference>
<comment type="catalytic activity">
    <reaction evidence="3">
        <text>dTTP + H2O = dTMP + diphosphate + H(+)</text>
        <dbReference type="Rhea" id="RHEA:28534"/>
        <dbReference type="ChEBI" id="CHEBI:15377"/>
        <dbReference type="ChEBI" id="CHEBI:15378"/>
        <dbReference type="ChEBI" id="CHEBI:33019"/>
        <dbReference type="ChEBI" id="CHEBI:37568"/>
        <dbReference type="ChEBI" id="CHEBI:63528"/>
        <dbReference type="EC" id="3.6.1.9"/>
    </reaction>
</comment>
<keyword evidence="3" id="KW-0546">Nucleotide metabolism</keyword>
<keyword evidence="5" id="KW-1185">Reference proteome</keyword>
<comment type="cofactor">
    <cofactor evidence="1 3">
        <name>a divalent metal cation</name>
        <dbReference type="ChEBI" id="CHEBI:60240"/>
    </cofactor>
</comment>
<dbReference type="OrthoDB" id="9807767at2"/>
<dbReference type="InterPro" id="IPR003697">
    <property type="entry name" value="Maf-like"/>
</dbReference>
<dbReference type="EMBL" id="FMXR01000011">
    <property type="protein sequence ID" value="SDB21741.1"/>
    <property type="molecule type" value="Genomic_DNA"/>
</dbReference>